<sequence length="701" mass="78896">MVYLPPPHLASETRPSYGETYARILATHRRSPTTSASSVIILVAPDVDALCAAQMLAELFKQDDVMYRIIPVSGHAELEHMKDELATYSDLHTLILLNMGSILELPSPDWFGDFDPRLTVHVIDSSRPQNLPNLFGGGENGERIIVWDDGGAEHLQEERKAWEALTYEPEPDSDEDESDFGSEEDEESPEEDEDEEAYEGGSPSGRKRRSLGEGDSSRKRRRLERRSARMSRELRAEYSARIGKHYMSGTWHGQSASGTIYILATVLERVDNDLLWLAILGLTYDYSTSRISRDDYDKYHSIYYDEVARLNPPPPASAAADYDFKPQNPDDTSVYASDELRFTMFRHWNLYDAMYHSYYVASKLGIWKERGKKRLTGLLAKMGFSIPETQQPYSHMAKDLKLSLRHKLDQIAPEYGLVELSYPSFTRCYGYRSLPLSAADAVEAVSALLDVAGGVRMEIEVEGARNGGEWFGGGHVWNGGRQGRRRDEERENIPPGGAASVVKTSNALATIDGKEDGDGAELQWWVKNFWTAFDALNDIVRLREALPLSMALHRAIMRQGSSIIDKHDIRTLRGHRVVVLSQGPDLALFAHPGVLSRLALWLVEALRDRLQGTQVAFSRSKRKSLPLVLACMNEKEGTYIVVGVMGALDFGDVRKNEFGLAFLDARERCNARTRHGSFDTSVLEIQKDDLKVFLETLCERH</sequence>
<evidence type="ECO:0000256" key="5">
    <source>
        <dbReference type="ARBA" id="ARBA00023306"/>
    </source>
</evidence>
<dbReference type="Pfam" id="PF02724">
    <property type="entry name" value="CDC45"/>
    <property type="match status" value="1"/>
</dbReference>
<feature type="region of interest" description="Disordered" evidence="6">
    <location>
        <begin position="480"/>
        <end position="499"/>
    </location>
</feature>
<evidence type="ECO:0000313" key="8">
    <source>
        <dbReference type="Proteomes" id="UP000814176"/>
    </source>
</evidence>
<comment type="caution">
    <text evidence="7">The sequence shown here is derived from an EMBL/GenBank/DDBJ whole genome shotgun (WGS) entry which is preliminary data.</text>
</comment>
<evidence type="ECO:0000256" key="3">
    <source>
        <dbReference type="ARBA" id="ARBA00022705"/>
    </source>
</evidence>
<feature type="compositionally biased region" description="Acidic residues" evidence="6">
    <location>
        <begin position="169"/>
        <end position="198"/>
    </location>
</feature>
<protein>
    <submittedName>
        <fullName evidence="7">CDC45 family</fullName>
    </submittedName>
</protein>
<dbReference type="Proteomes" id="UP000814176">
    <property type="component" value="Unassembled WGS sequence"/>
</dbReference>
<keyword evidence="4" id="KW-0539">Nucleus</keyword>
<organism evidence="7 8">
    <name type="scientific">Rhodofomes roseus</name>
    <dbReference type="NCBI Taxonomy" id="34475"/>
    <lineage>
        <taxon>Eukaryota</taxon>
        <taxon>Fungi</taxon>
        <taxon>Dikarya</taxon>
        <taxon>Basidiomycota</taxon>
        <taxon>Agaricomycotina</taxon>
        <taxon>Agaricomycetes</taxon>
        <taxon>Polyporales</taxon>
        <taxon>Rhodofomes</taxon>
    </lineage>
</organism>
<dbReference type="EMBL" id="JADCUA010000002">
    <property type="protein sequence ID" value="KAH9842711.1"/>
    <property type="molecule type" value="Genomic_DNA"/>
</dbReference>
<dbReference type="PANTHER" id="PTHR10507:SF0">
    <property type="entry name" value="CELL DIVISION CONTROL PROTEIN 45 HOMOLOG"/>
    <property type="match status" value="1"/>
</dbReference>
<dbReference type="GeneID" id="72003111"/>
<dbReference type="PANTHER" id="PTHR10507">
    <property type="entry name" value="CDC45-RELATED PROTEIN"/>
    <property type="match status" value="1"/>
</dbReference>
<evidence type="ECO:0000256" key="1">
    <source>
        <dbReference type="ARBA" id="ARBA00004123"/>
    </source>
</evidence>
<keyword evidence="5" id="KW-0131">Cell cycle</keyword>
<name>A0ABQ8KV70_9APHY</name>
<reference evidence="7 8" key="1">
    <citation type="journal article" date="2021" name="Environ. Microbiol.">
        <title>Gene family expansions and transcriptome signatures uncover fungal adaptations to wood decay.</title>
        <authorList>
            <person name="Hage H."/>
            <person name="Miyauchi S."/>
            <person name="Viragh M."/>
            <person name="Drula E."/>
            <person name="Min B."/>
            <person name="Chaduli D."/>
            <person name="Navarro D."/>
            <person name="Favel A."/>
            <person name="Norest M."/>
            <person name="Lesage-Meessen L."/>
            <person name="Balint B."/>
            <person name="Merenyi Z."/>
            <person name="de Eugenio L."/>
            <person name="Morin E."/>
            <person name="Martinez A.T."/>
            <person name="Baldrian P."/>
            <person name="Stursova M."/>
            <person name="Martinez M.J."/>
            <person name="Novotny C."/>
            <person name="Magnuson J.K."/>
            <person name="Spatafora J.W."/>
            <person name="Maurice S."/>
            <person name="Pangilinan J."/>
            <person name="Andreopoulos W."/>
            <person name="LaButti K."/>
            <person name="Hundley H."/>
            <person name="Na H."/>
            <person name="Kuo A."/>
            <person name="Barry K."/>
            <person name="Lipzen A."/>
            <person name="Henrissat B."/>
            <person name="Riley R."/>
            <person name="Ahrendt S."/>
            <person name="Nagy L.G."/>
            <person name="Grigoriev I.V."/>
            <person name="Martin F."/>
            <person name="Rosso M.N."/>
        </authorList>
    </citation>
    <scope>NUCLEOTIDE SEQUENCE [LARGE SCALE GENOMIC DNA]</scope>
    <source>
        <strain evidence="7 8">CIRM-BRFM 1785</strain>
    </source>
</reference>
<comment type="subcellular location">
    <subcellularLocation>
        <location evidence="1">Nucleus</location>
    </subcellularLocation>
</comment>
<evidence type="ECO:0000256" key="6">
    <source>
        <dbReference type="SAM" id="MobiDB-lite"/>
    </source>
</evidence>
<evidence type="ECO:0000313" key="7">
    <source>
        <dbReference type="EMBL" id="KAH9842711.1"/>
    </source>
</evidence>
<accession>A0ABQ8KV70</accession>
<keyword evidence="3" id="KW-0235">DNA replication</keyword>
<evidence type="ECO:0000256" key="2">
    <source>
        <dbReference type="ARBA" id="ARBA00010727"/>
    </source>
</evidence>
<dbReference type="InterPro" id="IPR003874">
    <property type="entry name" value="CDC45"/>
</dbReference>
<evidence type="ECO:0000256" key="4">
    <source>
        <dbReference type="ARBA" id="ARBA00023242"/>
    </source>
</evidence>
<gene>
    <name evidence="7" type="ORF">C8Q71DRAFT_734040</name>
</gene>
<feature type="region of interest" description="Disordered" evidence="6">
    <location>
        <begin position="164"/>
        <end position="229"/>
    </location>
</feature>
<comment type="similarity">
    <text evidence="2">Belongs to the CDC45 family.</text>
</comment>
<proteinExistence type="inferred from homology"/>
<dbReference type="RefSeq" id="XP_047783758.1">
    <property type="nucleotide sequence ID" value="XM_047922379.1"/>
</dbReference>
<keyword evidence="8" id="KW-1185">Reference proteome</keyword>